<keyword evidence="1" id="KW-0732">Signal</keyword>
<dbReference type="EMBL" id="JH930471">
    <property type="protein sequence ID" value="EKM56409.1"/>
    <property type="molecule type" value="Genomic_DNA"/>
</dbReference>
<evidence type="ECO:0008006" key="4">
    <source>
        <dbReference type="Google" id="ProtNLM"/>
    </source>
</evidence>
<keyword evidence="3" id="KW-1185">Reference proteome</keyword>
<dbReference type="GeneID" id="18920823"/>
<feature type="signal peptide" evidence="1">
    <location>
        <begin position="1"/>
        <end position="19"/>
    </location>
</feature>
<dbReference type="Proteomes" id="UP000008370">
    <property type="component" value="Unassembled WGS sequence"/>
</dbReference>
<dbReference type="RefSeq" id="XP_007394259.1">
    <property type="nucleotide sequence ID" value="XM_007394197.1"/>
</dbReference>
<organism evidence="2 3">
    <name type="scientific">Phanerochaete carnosa (strain HHB-10118-sp)</name>
    <name type="common">White-rot fungus</name>
    <name type="synonym">Peniophora carnosa</name>
    <dbReference type="NCBI Taxonomy" id="650164"/>
    <lineage>
        <taxon>Eukaryota</taxon>
        <taxon>Fungi</taxon>
        <taxon>Dikarya</taxon>
        <taxon>Basidiomycota</taxon>
        <taxon>Agaricomycotina</taxon>
        <taxon>Agaricomycetes</taxon>
        <taxon>Polyporales</taxon>
        <taxon>Phanerochaetaceae</taxon>
        <taxon>Phanerochaete</taxon>
    </lineage>
</organism>
<gene>
    <name evidence="2" type="ORF">PHACADRAFT_93151</name>
</gene>
<evidence type="ECO:0000256" key="1">
    <source>
        <dbReference type="SAM" id="SignalP"/>
    </source>
</evidence>
<protein>
    <recommendedName>
        <fullName evidence="4">Secreted protein</fullName>
    </recommendedName>
</protein>
<accession>K5WBR1</accession>
<feature type="chain" id="PRO_5003889274" description="Secreted protein" evidence="1">
    <location>
        <begin position="20"/>
        <end position="94"/>
    </location>
</feature>
<dbReference type="HOGENOM" id="CLU_2386905_0_0_1"/>
<proteinExistence type="predicted"/>
<evidence type="ECO:0000313" key="2">
    <source>
        <dbReference type="EMBL" id="EKM56409.1"/>
    </source>
</evidence>
<dbReference type="AlphaFoldDB" id="K5WBR1"/>
<evidence type="ECO:0000313" key="3">
    <source>
        <dbReference type="Proteomes" id="UP000008370"/>
    </source>
</evidence>
<sequence>MQSLLVTIIFFHILINCHAAHAVIFESYSRSSTIFRTELCTSVRRVIGRRDTDSLLVPVLPCSPHAGQKYAAWFDGTTNQVAWSHRVTHAPSSR</sequence>
<reference evidence="2 3" key="1">
    <citation type="journal article" date="2012" name="BMC Genomics">
        <title>Comparative genomics of the white-rot fungi, Phanerochaete carnosa and P. chrysosporium, to elucidate the genetic basis of the distinct wood types they colonize.</title>
        <authorList>
            <person name="Suzuki H."/>
            <person name="MacDonald J."/>
            <person name="Syed K."/>
            <person name="Salamov A."/>
            <person name="Hori C."/>
            <person name="Aerts A."/>
            <person name="Henrissat B."/>
            <person name="Wiebenga A."/>
            <person name="vanKuyk P.A."/>
            <person name="Barry K."/>
            <person name="Lindquist E."/>
            <person name="LaButti K."/>
            <person name="Lapidus A."/>
            <person name="Lucas S."/>
            <person name="Coutinho P."/>
            <person name="Gong Y."/>
            <person name="Samejima M."/>
            <person name="Mahadevan R."/>
            <person name="Abou-Zaid M."/>
            <person name="de Vries R.P."/>
            <person name="Igarashi K."/>
            <person name="Yadav J.S."/>
            <person name="Grigoriev I.V."/>
            <person name="Master E.R."/>
        </authorList>
    </citation>
    <scope>NUCLEOTIDE SEQUENCE [LARGE SCALE GENOMIC DNA]</scope>
    <source>
        <strain evidence="2 3">HHB-10118-sp</strain>
    </source>
</reference>
<dbReference type="KEGG" id="pco:PHACADRAFT_93151"/>
<name>K5WBR1_PHACS</name>
<dbReference type="InParanoid" id="K5WBR1"/>